<dbReference type="EMBL" id="CAXDID020000080">
    <property type="protein sequence ID" value="CAL6018169.1"/>
    <property type="molecule type" value="Genomic_DNA"/>
</dbReference>
<dbReference type="EMBL" id="CAXDID020000080">
    <property type="protein sequence ID" value="CAL6018155.1"/>
    <property type="molecule type" value="Genomic_DNA"/>
</dbReference>
<dbReference type="Proteomes" id="UP001642409">
    <property type="component" value="Unassembled WGS sequence"/>
</dbReference>
<gene>
    <name evidence="1" type="ORF">HINF_LOCUS26329</name>
    <name evidence="2" type="ORF">HINF_LOCUS26336</name>
</gene>
<accession>A0ABP1IKM5</accession>
<protein>
    <submittedName>
        <fullName evidence="2">Hypothetical_protein</fullName>
    </submittedName>
</protein>
<reference evidence="2 3" key="1">
    <citation type="submission" date="2024-07" db="EMBL/GenBank/DDBJ databases">
        <authorList>
            <person name="Akdeniz Z."/>
        </authorList>
    </citation>
    <scope>NUCLEOTIDE SEQUENCE [LARGE SCALE GENOMIC DNA]</scope>
</reference>
<name>A0ABP1IKM5_9EUKA</name>
<evidence type="ECO:0000313" key="1">
    <source>
        <dbReference type="EMBL" id="CAL6018155.1"/>
    </source>
</evidence>
<comment type="caution">
    <text evidence="2">The sequence shown here is derived from an EMBL/GenBank/DDBJ whole genome shotgun (WGS) entry which is preliminary data.</text>
</comment>
<organism evidence="2 3">
    <name type="scientific">Hexamita inflata</name>
    <dbReference type="NCBI Taxonomy" id="28002"/>
    <lineage>
        <taxon>Eukaryota</taxon>
        <taxon>Metamonada</taxon>
        <taxon>Diplomonadida</taxon>
        <taxon>Hexamitidae</taxon>
        <taxon>Hexamitinae</taxon>
        <taxon>Hexamita</taxon>
    </lineage>
</organism>
<evidence type="ECO:0000313" key="2">
    <source>
        <dbReference type="EMBL" id="CAL6018169.1"/>
    </source>
</evidence>
<keyword evidence="3" id="KW-1185">Reference proteome</keyword>
<sequence length="116" mass="13558">MLTYLCLSKNRQNRLHQFGSVTNILRGGLMTQCETFGQRGVDVFFLVDGQKGKESDRQRKRVTSVDVIYGVMSFLKFCSKTLFQNKEMKGDSFDIFQKLYIVLLLFGICYKQMRFK</sequence>
<evidence type="ECO:0000313" key="3">
    <source>
        <dbReference type="Proteomes" id="UP001642409"/>
    </source>
</evidence>
<proteinExistence type="predicted"/>